<dbReference type="Proteomes" id="UP000324020">
    <property type="component" value="Unassembled WGS sequence"/>
</dbReference>
<name>A0A1G7NJX4_9EURY</name>
<dbReference type="RefSeq" id="WP_149798898.1">
    <property type="nucleotide sequence ID" value="NZ_FNBO01000008.1"/>
</dbReference>
<gene>
    <name evidence="1" type="ORF">SAMN04488067_1083</name>
</gene>
<evidence type="ECO:0000313" key="1">
    <source>
        <dbReference type="EMBL" id="SDF74272.1"/>
    </source>
</evidence>
<sequence>MTERSVLIGPLTVSFSDDPFCTDVIETMYGQLENSDSPADIRIRGHDWQEIGIPTDLNTKATDSITLENGVIHVDQRRPHSPPVSWLTDRIGQRGCILRIEGWESSTLSIDIYYDGKLYENNLSPVRWALQANNNTFVSYANGLAKAFVYNIFEPLVQGWILSKGISFLHSASILLEENAIVMTGAGGAGKTSSTSMLIKQSDDIHFMSDDLSFISEDGVVYPYYKSSMIYAYNTAGSTINENELLEGMIDRSHWKWRKQQFGDHGVRRRVPPEKLFDGQVAPPTGQTLGAAIYLIREKREQIQHEHISTPELARRSTGVIIDELDWLIEYSAALCSAGLDTTPQKILKDTESVYKKSFADAKTTLVRIPTETGPDELAKYLRMEVLRA</sequence>
<reference evidence="1 2" key="1">
    <citation type="submission" date="2016-10" db="EMBL/GenBank/DDBJ databases">
        <authorList>
            <person name="Varghese N."/>
            <person name="Submissions S."/>
        </authorList>
    </citation>
    <scope>NUCLEOTIDE SEQUENCE [LARGE SCALE GENOMIC DNA]</scope>
    <source>
        <strain evidence="1 2">CGMCC 1.3527</strain>
    </source>
</reference>
<accession>A0A1G7NJX4</accession>
<keyword evidence="2" id="KW-1185">Reference proteome</keyword>
<evidence type="ECO:0000313" key="2">
    <source>
        <dbReference type="Proteomes" id="UP000324020"/>
    </source>
</evidence>
<protein>
    <recommendedName>
        <fullName evidence="3">HprK-related kinase B</fullName>
    </recommendedName>
</protein>
<proteinExistence type="predicted"/>
<evidence type="ECO:0008006" key="3">
    <source>
        <dbReference type="Google" id="ProtNLM"/>
    </source>
</evidence>
<organism evidence="1 2">
    <name type="scientific">Halorubrum xinjiangense</name>
    <dbReference type="NCBI Taxonomy" id="261291"/>
    <lineage>
        <taxon>Archaea</taxon>
        <taxon>Methanobacteriati</taxon>
        <taxon>Methanobacteriota</taxon>
        <taxon>Stenosarchaea group</taxon>
        <taxon>Halobacteria</taxon>
        <taxon>Halobacteriales</taxon>
        <taxon>Haloferacaceae</taxon>
        <taxon>Halorubrum</taxon>
    </lineage>
</organism>
<dbReference type="AlphaFoldDB" id="A0A1G7NJX4"/>
<dbReference type="EMBL" id="FNBO01000008">
    <property type="protein sequence ID" value="SDF74272.1"/>
    <property type="molecule type" value="Genomic_DNA"/>
</dbReference>